<organism evidence="17 18">
    <name type="scientific">Koleobacter methoxysyntrophicus</name>
    <dbReference type="NCBI Taxonomy" id="2751313"/>
    <lineage>
        <taxon>Bacteria</taxon>
        <taxon>Bacillati</taxon>
        <taxon>Bacillota</taxon>
        <taxon>Clostridia</taxon>
        <taxon>Koleobacterales</taxon>
        <taxon>Koleobacteraceae</taxon>
        <taxon>Koleobacter</taxon>
    </lineage>
</organism>
<keyword evidence="18" id="KW-1185">Reference proteome</keyword>
<protein>
    <recommendedName>
        <fullName evidence="4 12">Nucleoside diphosphate kinase</fullName>
        <shortName evidence="12">NDK</shortName>
        <shortName evidence="12">NDP kinase</shortName>
        <ecNumber evidence="3 12">2.7.4.6</ecNumber>
    </recommendedName>
    <alternativeName>
        <fullName evidence="12">Nucleoside-2-P kinase</fullName>
    </alternativeName>
</protein>
<dbReference type="GO" id="GO:0006241">
    <property type="term" value="P:CTP biosynthetic process"/>
    <property type="evidence" value="ECO:0007669"/>
    <property type="project" value="UniProtKB-UniRule"/>
</dbReference>
<evidence type="ECO:0000259" key="16">
    <source>
        <dbReference type="SMART" id="SM00562"/>
    </source>
</evidence>
<dbReference type="Pfam" id="PF00334">
    <property type="entry name" value="NDK"/>
    <property type="match status" value="1"/>
</dbReference>
<evidence type="ECO:0000256" key="12">
    <source>
        <dbReference type="HAMAP-Rule" id="MF_00451"/>
    </source>
</evidence>
<dbReference type="GO" id="GO:0005524">
    <property type="term" value="F:ATP binding"/>
    <property type="evidence" value="ECO:0007669"/>
    <property type="project" value="UniProtKB-UniRule"/>
</dbReference>
<keyword evidence="5 12" id="KW-0808">Transferase</keyword>
<dbReference type="GO" id="GO:0006183">
    <property type="term" value="P:GTP biosynthetic process"/>
    <property type="evidence" value="ECO:0007669"/>
    <property type="project" value="UniProtKB-UniRule"/>
</dbReference>
<dbReference type="GO" id="GO:0046872">
    <property type="term" value="F:metal ion binding"/>
    <property type="evidence" value="ECO:0007669"/>
    <property type="project" value="UniProtKB-KW"/>
</dbReference>
<accession>A0A8A0RSH0</accession>
<keyword evidence="12" id="KW-0597">Phosphoprotein</keyword>
<evidence type="ECO:0000256" key="3">
    <source>
        <dbReference type="ARBA" id="ARBA00012966"/>
    </source>
</evidence>
<dbReference type="EC" id="2.7.4.6" evidence="3 12"/>
<reference evidence="17" key="1">
    <citation type="submission" date="2020-07" db="EMBL/GenBank/DDBJ databases">
        <title>Koleobacter methoxysyntrophicus gen. nov., sp. nov., a novel anaerobic bacterium isolated from deep subsurface oil field and proposal of Koleobacterales ord. nov. in the phylum Firmicutes.</title>
        <authorList>
            <person name="Sakamoto S."/>
            <person name="Tamaki H."/>
        </authorList>
    </citation>
    <scope>NUCLEOTIDE SEQUENCE</scope>
    <source>
        <strain evidence="17">NRmbB1</strain>
    </source>
</reference>
<feature type="binding site" evidence="12 13">
    <location>
        <position position="57"/>
    </location>
    <ligand>
        <name>ATP</name>
        <dbReference type="ChEBI" id="CHEBI:30616"/>
    </ligand>
</feature>
<dbReference type="InterPro" id="IPR036850">
    <property type="entry name" value="NDK-like_dom_sf"/>
</dbReference>
<keyword evidence="12" id="KW-0963">Cytoplasm</keyword>
<keyword evidence="6 12" id="KW-0479">Metal-binding</keyword>
<dbReference type="SMART" id="SM00562">
    <property type="entry name" value="NDK"/>
    <property type="match status" value="1"/>
</dbReference>
<feature type="binding site" evidence="12 13">
    <location>
        <position position="91"/>
    </location>
    <ligand>
        <name>ATP</name>
        <dbReference type="ChEBI" id="CHEBI:30616"/>
    </ligand>
</feature>
<evidence type="ECO:0000256" key="11">
    <source>
        <dbReference type="ARBA" id="ARBA00023080"/>
    </source>
</evidence>
<name>A0A8A0RSH0_9FIRM</name>
<dbReference type="RefSeq" id="WP_206707445.1">
    <property type="nucleotide sequence ID" value="NZ_CP059066.1"/>
</dbReference>
<keyword evidence="9 12" id="KW-0067">ATP-binding</keyword>
<evidence type="ECO:0000256" key="15">
    <source>
        <dbReference type="RuleBase" id="RU004013"/>
    </source>
</evidence>
<dbReference type="InterPro" id="IPR023005">
    <property type="entry name" value="Nucleoside_diP_kinase_AS"/>
</dbReference>
<comment type="catalytic activity">
    <reaction evidence="12">
        <text>a ribonucleoside 5'-diphosphate + ATP = a ribonucleoside 5'-triphosphate + ADP</text>
        <dbReference type="Rhea" id="RHEA:18113"/>
        <dbReference type="ChEBI" id="CHEBI:30616"/>
        <dbReference type="ChEBI" id="CHEBI:57930"/>
        <dbReference type="ChEBI" id="CHEBI:61557"/>
        <dbReference type="ChEBI" id="CHEBI:456216"/>
        <dbReference type="EC" id="2.7.4.6"/>
    </reaction>
</comment>
<dbReference type="EMBL" id="CP059066">
    <property type="protein sequence ID" value="QSQ10126.1"/>
    <property type="molecule type" value="Genomic_DNA"/>
</dbReference>
<comment type="subcellular location">
    <subcellularLocation>
        <location evidence="12">Cytoplasm</location>
    </subcellularLocation>
</comment>
<feature type="binding site" evidence="12 13">
    <location>
        <position position="112"/>
    </location>
    <ligand>
        <name>ATP</name>
        <dbReference type="ChEBI" id="CHEBI:30616"/>
    </ligand>
</feature>
<feature type="active site" description="Pros-phosphohistidine intermediate" evidence="12 13">
    <location>
        <position position="115"/>
    </location>
</feature>
<dbReference type="AlphaFoldDB" id="A0A8A0RSH0"/>
<evidence type="ECO:0000256" key="5">
    <source>
        <dbReference type="ARBA" id="ARBA00022679"/>
    </source>
</evidence>
<evidence type="ECO:0000256" key="4">
    <source>
        <dbReference type="ARBA" id="ARBA00017632"/>
    </source>
</evidence>
<dbReference type="Gene3D" id="3.30.70.141">
    <property type="entry name" value="Nucleoside diphosphate kinase-like domain"/>
    <property type="match status" value="1"/>
</dbReference>
<dbReference type="Proteomes" id="UP000662904">
    <property type="component" value="Chromosome"/>
</dbReference>
<dbReference type="NCBIfam" id="NF001908">
    <property type="entry name" value="PRK00668.1"/>
    <property type="match status" value="1"/>
</dbReference>
<evidence type="ECO:0000256" key="6">
    <source>
        <dbReference type="ARBA" id="ARBA00022723"/>
    </source>
</evidence>
<dbReference type="PANTHER" id="PTHR11349">
    <property type="entry name" value="NUCLEOSIDE DIPHOSPHATE KINASE"/>
    <property type="match status" value="1"/>
</dbReference>
<gene>
    <name evidence="12 17" type="primary">ndk</name>
    <name evidence="17" type="ORF">H0A61_02518</name>
</gene>
<evidence type="ECO:0000256" key="7">
    <source>
        <dbReference type="ARBA" id="ARBA00022741"/>
    </source>
</evidence>
<dbReference type="SUPFAM" id="SSF54919">
    <property type="entry name" value="Nucleoside diphosphate kinase, NDK"/>
    <property type="match status" value="1"/>
</dbReference>
<feature type="binding site" evidence="12 13">
    <location>
        <position position="102"/>
    </location>
    <ligand>
        <name>ATP</name>
        <dbReference type="ChEBI" id="CHEBI:30616"/>
    </ligand>
</feature>
<comment type="catalytic activity">
    <reaction evidence="12 15">
        <text>a 2'-deoxyribonucleoside 5'-diphosphate + ATP = a 2'-deoxyribonucleoside 5'-triphosphate + ADP</text>
        <dbReference type="Rhea" id="RHEA:44640"/>
        <dbReference type="ChEBI" id="CHEBI:30616"/>
        <dbReference type="ChEBI" id="CHEBI:61560"/>
        <dbReference type="ChEBI" id="CHEBI:73316"/>
        <dbReference type="ChEBI" id="CHEBI:456216"/>
        <dbReference type="EC" id="2.7.4.6"/>
    </reaction>
</comment>
<keyword evidence="7 12" id="KW-0547">Nucleotide-binding</keyword>
<dbReference type="CDD" id="cd04413">
    <property type="entry name" value="NDPk_I"/>
    <property type="match status" value="1"/>
</dbReference>
<dbReference type="InterPro" id="IPR034907">
    <property type="entry name" value="NDK-like_dom"/>
</dbReference>
<sequence>METTFVMIKPDGVKRRIVGEIIHRLEKKGLEIVDIKLLNLSKELAEEHYSEHKGKEFFDQLIEYITSGPVIAMVVKGNNAIQAVRQLMGNTDPIKAAPGTIRGDYGLTIRENLVHGSDSLESSKREISLFFNKNL</sequence>
<comment type="cofactor">
    <cofactor evidence="1 12">
        <name>Mg(2+)</name>
        <dbReference type="ChEBI" id="CHEBI:18420"/>
    </cofactor>
</comment>
<dbReference type="GO" id="GO:0005737">
    <property type="term" value="C:cytoplasm"/>
    <property type="evidence" value="ECO:0007669"/>
    <property type="project" value="UniProtKB-SubCell"/>
</dbReference>
<evidence type="ECO:0000256" key="14">
    <source>
        <dbReference type="RuleBase" id="RU004011"/>
    </source>
</evidence>
<dbReference type="FunFam" id="3.30.70.141:FF:000003">
    <property type="entry name" value="Nucleoside diphosphate kinase"/>
    <property type="match status" value="1"/>
</dbReference>
<evidence type="ECO:0000256" key="2">
    <source>
        <dbReference type="ARBA" id="ARBA00008142"/>
    </source>
</evidence>
<dbReference type="PRINTS" id="PR01243">
    <property type="entry name" value="NUCDPKINASE"/>
</dbReference>
<comment type="similarity">
    <text evidence="2 12 13 14">Belongs to the NDK family.</text>
</comment>
<dbReference type="HAMAP" id="MF_00451">
    <property type="entry name" value="NDP_kinase"/>
    <property type="match status" value="1"/>
</dbReference>
<dbReference type="GO" id="GO:0004550">
    <property type="term" value="F:nucleoside diphosphate kinase activity"/>
    <property type="evidence" value="ECO:0007669"/>
    <property type="project" value="UniProtKB-UniRule"/>
</dbReference>
<keyword evidence="10 12" id="KW-0460">Magnesium</keyword>
<keyword evidence="8 12" id="KW-0418">Kinase</keyword>
<feature type="domain" description="Nucleoside diphosphate kinase-like" evidence="16">
    <location>
        <begin position="1"/>
        <end position="134"/>
    </location>
</feature>
<dbReference type="GO" id="GO:0006228">
    <property type="term" value="P:UTP biosynthetic process"/>
    <property type="evidence" value="ECO:0007669"/>
    <property type="project" value="UniProtKB-UniRule"/>
</dbReference>
<dbReference type="KEGG" id="kme:H0A61_02518"/>
<evidence type="ECO:0000256" key="1">
    <source>
        <dbReference type="ARBA" id="ARBA00001946"/>
    </source>
</evidence>
<evidence type="ECO:0000313" key="18">
    <source>
        <dbReference type="Proteomes" id="UP000662904"/>
    </source>
</evidence>
<proteinExistence type="inferred from homology"/>
<dbReference type="InterPro" id="IPR001564">
    <property type="entry name" value="Nucleoside_diP_kinase"/>
</dbReference>
<keyword evidence="11 12" id="KW-0546">Nucleotide metabolism</keyword>
<feature type="binding site" evidence="12 13">
    <location>
        <position position="9"/>
    </location>
    <ligand>
        <name>ATP</name>
        <dbReference type="ChEBI" id="CHEBI:30616"/>
    </ligand>
</feature>
<evidence type="ECO:0000313" key="17">
    <source>
        <dbReference type="EMBL" id="QSQ10126.1"/>
    </source>
</evidence>
<evidence type="ECO:0000256" key="9">
    <source>
        <dbReference type="ARBA" id="ARBA00022840"/>
    </source>
</evidence>
<evidence type="ECO:0000256" key="13">
    <source>
        <dbReference type="PROSITE-ProRule" id="PRU00706"/>
    </source>
</evidence>
<comment type="function">
    <text evidence="12">Major role in the synthesis of nucleoside triphosphates other than ATP. The ATP gamma phosphate is transferred to the NDP beta phosphate via a ping-pong mechanism, using a phosphorylated active-site intermediate.</text>
</comment>
<dbReference type="PROSITE" id="PS51374">
    <property type="entry name" value="NDPK_LIKE"/>
    <property type="match status" value="1"/>
</dbReference>
<comment type="subunit">
    <text evidence="12">Homotetramer.</text>
</comment>
<feature type="binding site" evidence="12 13">
    <location>
        <position position="85"/>
    </location>
    <ligand>
        <name>ATP</name>
        <dbReference type="ChEBI" id="CHEBI:30616"/>
    </ligand>
</feature>
<dbReference type="PROSITE" id="PS00469">
    <property type="entry name" value="NDPK"/>
    <property type="match status" value="1"/>
</dbReference>
<evidence type="ECO:0000256" key="10">
    <source>
        <dbReference type="ARBA" id="ARBA00022842"/>
    </source>
</evidence>
<evidence type="ECO:0000256" key="8">
    <source>
        <dbReference type="ARBA" id="ARBA00022777"/>
    </source>
</evidence>